<organism evidence="3 4">
    <name type="scientific">Leminorella grimontii</name>
    <dbReference type="NCBI Taxonomy" id="82981"/>
    <lineage>
        <taxon>Bacteria</taxon>
        <taxon>Pseudomonadati</taxon>
        <taxon>Pseudomonadota</taxon>
        <taxon>Gammaproteobacteria</taxon>
        <taxon>Enterobacterales</taxon>
        <taxon>Budviciaceae</taxon>
        <taxon>Leminorella</taxon>
    </lineage>
</organism>
<keyword evidence="1" id="KW-0175">Coiled coil</keyword>
<reference evidence="3" key="1">
    <citation type="submission" date="2022-06" db="EMBL/GenBank/DDBJ databases">
        <title>Draft genome sequences of Leminorella grimontii str. JCM5902.</title>
        <authorList>
            <person name="Wakabayashi Y."/>
            <person name="Kojima K."/>
        </authorList>
    </citation>
    <scope>NUCLEOTIDE SEQUENCE</scope>
    <source>
        <strain evidence="3">JCM 5902</strain>
    </source>
</reference>
<dbReference type="RefSeq" id="WP_027276122.1">
    <property type="nucleotide sequence ID" value="NZ_BRLH01000007.1"/>
</dbReference>
<proteinExistence type="predicted"/>
<feature type="compositionally biased region" description="Gly residues" evidence="2">
    <location>
        <begin position="448"/>
        <end position="465"/>
    </location>
</feature>
<feature type="compositionally biased region" description="Low complexity" evidence="2">
    <location>
        <begin position="408"/>
        <end position="447"/>
    </location>
</feature>
<dbReference type="AlphaFoldDB" id="A0AAV5N3N0"/>
<dbReference type="EMBL" id="BRLH01000007">
    <property type="protein sequence ID" value="GKX56696.1"/>
    <property type="molecule type" value="Genomic_DNA"/>
</dbReference>
<dbReference type="Proteomes" id="UP001058124">
    <property type="component" value="Unassembled WGS sequence"/>
</dbReference>
<evidence type="ECO:0000256" key="2">
    <source>
        <dbReference type="SAM" id="MobiDB-lite"/>
    </source>
</evidence>
<feature type="region of interest" description="Disordered" evidence="2">
    <location>
        <begin position="404"/>
        <end position="471"/>
    </location>
</feature>
<gene>
    <name evidence="3" type="ORF">SOASR030_28080</name>
</gene>
<comment type="caution">
    <text evidence="3">The sequence shown here is derived from an EMBL/GenBank/DDBJ whole genome shotgun (WGS) entry which is preliminary data.</text>
</comment>
<accession>A0AAV5N3N0</accession>
<protein>
    <submittedName>
        <fullName evidence="3">Uncharacterized protein</fullName>
    </submittedName>
</protein>
<keyword evidence="4" id="KW-1185">Reference proteome</keyword>
<evidence type="ECO:0000256" key="1">
    <source>
        <dbReference type="SAM" id="Coils"/>
    </source>
</evidence>
<evidence type="ECO:0000313" key="3">
    <source>
        <dbReference type="EMBL" id="GKX56696.1"/>
    </source>
</evidence>
<evidence type="ECO:0000313" key="4">
    <source>
        <dbReference type="Proteomes" id="UP001058124"/>
    </source>
</evidence>
<name>A0AAV5N3N0_9GAMM</name>
<sequence>MKASDISRILSDSERAIESQLSAFNERMTSFRQRLIELKKTQLEIYQQMAKVLLLESPDLKNVAQIDTLQRQLKNMMAEINQKLSVQKQTLEQETQRRDALSKEIDEYEAKKSALLEQDAAFVELDARFAELTEQRRTVEQLEQDIHREVEEKIAGYRANQAFEYLMARRFGESDYRGKWIFRHLDSWLARQIDFPKNLRNYRTLQAMAQEVTSRREEIGPKVDALSAQHKAIVDGAADRVGLTPLLAEQAKLAATIEARQGDIARLHGLLRDSIVGESPLFASIAEKTAEVMRTLPLKQLNEMVLKTESPQDDRLFEQLRENKMQVASLEGELQSEQPQWEEMNAQYERMHSLARRYATSDLNSVRYHYDVKRSQVQNLIDAIVLNQFGSRHLLEILKSVRYTPAPSSSGSSSSSSSSRRSSYSSSSSSSSRSYSSSSSSSSSGSSSFGGGGSRTSSSSGGGGFSTTDSF</sequence>
<feature type="coiled-coil region" evidence="1">
    <location>
        <begin position="66"/>
        <end position="152"/>
    </location>
</feature>